<gene>
    <name evidence="1" type="ORF">CFBP5473_19270</name>
    <name evidence="2" type="ORF">J5285_19080</name>
</gene>
<dbReference type="STRING" id="1367849.GCA_000518585_01893"/>
<protein>
    <recommendedName>
        <fullName evidence="5">Cullin family profile domain-containing protein</fullName>
    </recommendedName>
</protein>
<evidence type="ECO:0000313" key="2">
    <source>
        <dbReference type="EMBL" id="QYA09479.1"/>
    </source>
</evidence>
<accession>A0A4D7DUB0</accession>
<evidence type="ECO:0000313" key="3">
    <source>
        <dbReference type="Proteomes" id="UP000298545"/>
    </source>
</evidence>
<evidence type="ECO:0000313" key="4">
    <source>
        <dbReference type="Proteomes" id="UP000826513"/>
    </source>
</evidence>
<proteinExistence type="predicted"/>
<dbReference type="AlphaFoldDB" id="A0A4D7DUB0"/>
<keyword evidence="4" id="KW-1185">Reference proteome</keyword>
<dbReference type="Proteomes" id="UP000298545">
    <property type="component" value="Chromosome linear"/>
</dbReference>
<dbReference type="OrthoDB" id="7068248at2"/>
<sequence length="978" mass="111018">MSELNIQLVSQLRAIKSPTTRNQLRGIIAEKGNKTLSEKTNRFIHQLKYPDNKAAVNLLSLLQREGHITVSLPVPPLPPTVGDIVFADNMPEKAFISYAGKLLSSYEAFLVDYINFTRQLDELVEIGSDSEVANLLSSNFAKFGYSINLITKIFSLRYRTRNFPQVEASIIEFVSPLNNKRRSILFPAIEDSFDGSRTYFDVRRTYTRISTGDRLPRHVRLYLMDLFSPLSRKEQDVSETARAYAGYSVIDLCMYLLTAERLAHASERSLESGLFRTVPRVVREAFERARFPSSKFPPMPEDLADEVKSDTLFRHSAALLNYDAAIEFRSKIESSLSARMDGIFSSPVSQPPVEIEATLSAVEIIRGLSLVNMDSNKSIAPTGRMELSGVFSYVVTNLTEPLDLTGEELLAALNACENIPSLLTAVELHSALPEKSQDLLYELLRTTIIFDADQSFITDYSVRQATEKIVESGYNKDVMALLKDLYSKAPSVGEYYFGFWDDSFLTQLYGLYDSVEAVSETRERMLYWYGDYTDSEIHRERARSLSLENKLVRLRNEIDANRLHVDTARLRHWMQDEIALDLRSLITSGDTNLRADANVSDVQDEILLLSDPGLHLARIVSKVFREFCSNRSFGLDSYIGRRIRHGTFYGTITADVRTILQNFVLKERENNPQLARFVAQRLRDLEADVRRFAIERLQVRSEAKPKGLIVPSLDNDAKLSHLKLIYDDVEPLLNDTTNVPEIMELFQQHCWILVSPDLNNVREQLERYRTEKLFIDSRDLPPASSNAISSARLAIRDANALVQQRVAQISSWFAQPPETLPSATLEELFQIVVDEARTQVSGYDPEVEIDDEAQIRLLGHRYQYVYDALYVVVKNAAFYGVKTGRLKFSTRKRIERQRMVVSVQISNCIVETDTMNSVLERIELAMSKTIDGAMVTEGKSGIPKLRSLEKEHKEISGVGFWDDGEMLTCGFELLLVSA</sequence>
<evidence type="ECO:0000313" key="1">
    <source>
        <dbReference type="EMBL" id="QCJ00079.1"/>
    </source>
</evidence>
<dbReference type="EMBL" id="CP072168">
    <property type="protein sequence ID" value="QYA09479.1"/>
    <property type="molecule type" value="Genomic_DNA"/>
</dbReference>
<dbReference type="Proteomes" id="UP000826513">
    <property type="component" value="Chromosome 2"/>
</dbReference>
<evidence type="ECO:0008006" key="5">
    <source>
        <dbReference type="Google" id="ProtNLM"/>
    </source>
</evidence>
<organism evidence="1 3">
    <name type="scientific">Agrobacterium larrymoorei</name>
    <dbReference type="NCBI Taxonomy" id="160699"/>
    <lineage>
        <taxon>Bacteria</taxon>
        <taxon>Pseudomonadati</taxon>
        <taxon>Pseudomonadota</taxon>
        <taxon>Alphaproteobacteria</taxon>
        <taxon>Hyphomicrobiales</taxon>
        <taxon>Rhizobiaceae</taxon>
        <taxon>Rhizobium/Agrobacterium group</taxon>
        <taxon>Agrobacterium</taxon>
    </lineage>
</organism>
<dbReference type="RefSeq" id="WP_136954405.1">
    <property type="nucleotide sequence ID" value="NZ_CP039692.1"/>
</dbReference>
<reference evidence="1 3" key="1">
    <citation type="submission" date="2019-04" db="EMBL/GenBank/DDBJ databases">
        <title>Complete genome sequence of Agrobacterium larrymoorei CFBP5473.</title>
        <authorList>
            <person name="Haryono M."/>
            <person name="Chou L."/>
            <person name="Lin Y.-C."/>
            <person name="Lai E.-M."/>
            <person name="Kuo C.-H."/>
        </authorList>
    </citation>
    <scope>NUCLEOTIDE SEQUENCE [LARGE SCALE GENOMIC DNA]</scope>
    <source>
        <strain evidence="1 3">CFBP5473</strain>
    </source>
</reference>
<dbReference type="EMBL" id="CP039692">
    <property type="protein sequence ID" value="QCJ00079.1"/>
    <property type="molecule type" value="Genomic_DNA"/>
</dbReference>
<name>A0A4D7DUB0_9HYPH</name>
<dbReference type="KEGG" id="alf:CFBP5473_19270"/>
<reference evidence="2 4" key="2">
    <citation type="submission" date="2021-03" db="EMBL/GenBank/DDBJ databases">
        <title>Rapid diversification of plasmids in a genus of pathogenic and nitrogen fixing bacteria.</title>
        <authorList>
            <person name="Weisberg A.J."/>
            <person name="Miller M."/>
            <person name="Ream W."/>
            <person name="Grunwald N.J."/>
            <person name="Chang J.H."/>
        </authorList>
    </citation>
    <scope>NUCLEOTIDE SEQUENCE [LARGE SCALE GENOMIC DNA]</scope>
    <source>
        <strain evidence="2 4">AF3.44</strain>
    </source>
</reference>